<proteinExistence type="predicted"/>
<dbReference type="KEGG" id="csq:CSCA_4528"/>
<reference evidence="2 3" key="1">
    <citation type="journal article" date="2015" name="J. Biotechnol.">
        <title>Complete genome sequence of a malodorant-producing acetogen, Clostridium scatologenes ATCC 25775(T).</title>
        <authorList>
            <person name="Zhu Z."/>
            <person name="Guo T."/>
            <person name="Zheng H."/>
            <person name="Song T."/>
            <person name="Ouyang P."/>
            <person name="Xie J."/>
        </authorList>
    </citation>
    <scope>NUCLEOTIDE SEQUENCE [LARGE SCALE GENOMIC DNA]</scope>
    <source>
        <strain evidence="2 3">ATCC 25775</strain>
    </source>
</reference>
<dbReference type="CDD" id="cd00077">
    <property type="entry name" value="HDc"/>
    <property type="match status" value="2"/>
</dbReference>
<evidence type="ECO:0000259" key="1">
    <source>
        <dbReference type="PROSITE" id="PS51832"/>
    </source>
</evidence>
<dbReference type="Proteomes" id="UP000033115">
    <property type="component" value="Chromosome"/>
</dbReference>
<feature type="domain" description="HD-GYP" evidence="1">
    <location>
        <begin position="225"/>
        <end position="416"/>
    </location>
</feature>
<evidence type="ECO:0000313" key="3">
    <source>
        <dbReference type="Proteomes" id="UP000033115"/>
    </source>
</evidence>
<dbReference type="EMBL" id="CP009933">
    <property type="protein sequence ID" value="AKA71653.1"/>
    <property type="molecule type" value="Genomic_DNA"/>
</dbReference>
<protein>
    <submittedName>
        <fullName evidence="2">Putative domain HDIG containing protein</fullName>
    </submittedName>
</protein>
<dbReference type="AlphaFoldDB" id="A0A0E3MBG2"/>
<keyword evidence="3" id="KW-1185">Reference proteome</keyword>
<dbReference type="Gene3D" id="1.10.3210.10">
    <property type="entry name" value="Hypothetical protein af1432"/>
    <property type="match status" value="2"/>
</dbReference>
<dbReference type="PANTHER" id="PTHR43155:SF1">
    <property type="entry name" value="3'3'-CGAMP-SPECIFIC PHOSPHODIESTERASE 1"/>
    <property type="match status" value="1"/>
</dbReference>
<dbReference type="NCBIfam" id="TIGR00277">
    <property type="entry name" value="HDIG"/>
    <property type="match status" value="1"/>
</dbReference>
<accession>A0A0E3MBG2</accession>
<evidence type="ECO:0000313" key="2">
    <source>
        <dbReference type="EMBL" id="AKA71653.1"/>
    </source>
</evidence>
<dbReference type="HOGENOM" id="CLU_040286_2_0_9"/>
<name>A0A0E3MBG2_CLOSL</name>
<dbReference type="SUPFAM" id="SSF109604">
    <property type="entry name" value="HD-domain/PDEase-like"/>
    <property type="match status" value="2"/>
</dbReference>
<dbReference type="STRING" id="1548.CSCA_4528"/>
<dbReference type="Pfam" id="PF13487">
    <property type="entry name" value="HD_5"/>
    <property type="match status" value="2"/>
</dbReference>
<dbReference type="PROSITE" id="PS51832">
    <property type="entry name" value="HD_GYP"/>
    <property type="match status" value="1"/>
</dbReference>
<dbReference type="SMART" id="SM00471">
    <property type="entry name" value="HDc"/>
    <property type="match status" value="2"/>
</dbReference>
<organism evidence="2 3">
    <name type="scientific">Clostridium scatologenes</name>
    <dbReference type="NCBI Taxonomy" id="1548"/>
    <lineage>
        <taxon>Bacteria</taxon>
        <taxon>Bacillati</taxon>
        <taxon>Bacillota</taxon>
        <taxon>Clostridia</taxon>
        <taxon>Eubacteriales</taxon>
        <taxon>Clostridiaceae</taxon>
        <taxon>Clostridium</taxon>
    </lineage>
</organism>
<dbReference type="InterPro" id="IPR037522">
    <property type="entry name" value="HD_GYP_dom"/>
</dbReference>
<dbReference type="PANTHER" id="PTHR43155">
    <property type="entry name" value="CYCLIC DI-GMP PHOSPHODIESTERASE PA4108-RELATED"/>
    <property type="match status" value="1"/>
</dbReference>
<dbReference type="InterPro" id="IPR003607">
    <property type="entry name" value="HD/PDEase_dom"/>
</dbReference>
<sequence>MKISMDRVIRAMSIALDLSQISSEYDAPVIENISNVDYTNHKFKHHSIRTTYLALEIANFIKLNEEQKKQLYIASLLHDIGAANYLTKSHSSSSFIKKHCEIGSEITKSFPIFNKISSIILNHHENFDGSGAMGLIGNSIQIESQIIRICDLIEILYNETIPAFKQRNTIILWIKKNENVIFSKDLVHAFLQVSSKDFFWFNIENISFMEFILNTVSPNIDEYLNLEQFQDIAYIFSNIIDNKSKFTATHSRGISELAYTVSKFIGYPEDKCIKMKISGLLHDIGKLAIPSSILDKNDSLSAEEFAIIKSHVYYTKVILDRIVDISDISDWASNHHEKLNGNGYPRSLVGEQLSEECRIIGVCDIYQALTENRPYRKGFDKEKAFSIMNNMVNENFICGKALRYLKEALTCANVTK</sequence>
<dbReference type="InterPro" id="IPR006675">
    <property type="entry name" value="HDIG_dom"/>
</dbReference>
<gene>
    <name evidence="2" type="ORF">CSCA_4528</name>
</gene>
<dbReference type="RefSeq" id="WP_029159502.1">
    <property type="nucleotide sequence ID" value="NZ_CP009933.1"/>
</dbReference>